<dbReference type="Pfam" id="PF03777">
    <property type="entry name" value="ChpA-C"/>
    <property type="match status" value="2"/>
</dbReference>
<feature type="compositionally biased region" description="Basic and acidic residues" evidence="8">
    <location>
        <begin position="14"/>
        <end position="24"/>
    </location>
</feature>
<protein>
    <recommendedName>
        <fullName evidence="10">Chaplin domain-containing protein</fullName>
    </recommendedName>
</protein>
<evidence type="ECO:0000313" key="12">
    <source>
        <dbReference type="Proteomes" id="UP000287830"/>
    </source>
</evidence>
<keyword evidence="4" id="KW-0732">Signal</keyword>
<dbReference type="InterPro" id="IPR005528">
    <property type="entry name" value="ChpA-H"/>
</dbReference>
<comment type="subcellular location">
    <subcellularLocation>
        <location evidence="1">Secreted</location>
        <location evidence="1">Cell wall</location>
    </subcellularLocation>
</comment>
<dbReference type="Proteomes" id="UP000287830">
    <property type="component" value="Unassembled WGS sequence"/>
</dbReference>
<evidence type="ECO:0000256" key="9">
    <source>
        <dbReference type="SAM" id="Phobius"/>
    </source>
</evidence>
<evidence type="ECO:0000256" key="6">
    <source>
        <dbReference type="ARBA" id="ARBA00023087"/>
    </source>
</evidence>
<reference evidence="11 12" key="1">
    <citation type="submission" date="2018-11" db="EMBL/GenBank/DDBJ databases">
        <title>Whole genome sequence of Streptomyces chrestomyceticus NBRC 13444(T).</title>
        <authorList>
            <person name="Komaki H."/>
            <person name="Tamura T."/>
        </authorList>
    </citation>
    <scope>NUCLEOTIDE SEQUENCE [LARGE SCALE GENOMIC DNA]</scope>
    <source>
        <strain evidence="11 12">NBRC 13444</strain>
    </source>
</reference>
<feature type="region of interest" description="Disordered" evidence="8">
    <location>
        <begin position="109"/>
        <end position="146"/>
    </location>
</feature>
<evidence type="ECO:0000256" key="2">
    <source>
        <dbReference type="ARBA" id="ARBA00022512"/>
    </source>
</evidence>
<accession>A0A7U9L0R9</accession>
<dbReference type="EMBL" id="BHZC01000001">
    <property type="protein sequence ID" value="GCD38879.1"/>
    <property type="molecule type" value="Genomic_DNA"/>
</dbReference>
<keyword evidence="3" id="KW-0964">Secreted</keyword>
<dbReference type="AlphaFoldDB" id="A0A7U9L0R9"/>
<feature type="domain" description="Chaplin" evidence="10">
    <location>
        <begin position="68"/>
        <end position="108"/>
    </location>
</feature>
<evidence type="ECO:0000256" key="8">
    <source>
        <dbReference type="SAM" id="MobiDB-lite"/>
    </source>
</evidence>
<keyword evidence="9" id="KW-1133">Transmembrane helix</keyword>
<evidence type="ECO:0000256" key="3">
    <source>
        <dbReference type="ARBA" id="ARBA00022525"/>
    </source>
</evidence>
<feature type="transmembrane region" description="Helical" evidence="9">
    <location>
        <begin position="283"/>
        <end position="305"/>
    </location>
</feature>
<evidence type="ECO:0000256" key="4">
    <source>
        <dbReference type="ARBA" id="ARBA00022729"/>
    </source>
</evidence>
<evidence type="ECO:0000256" key="5">
    <source>
        <dbReference type="ARBA" id="ARBA00022889"/>
    </source>
</evidence>
<dbReference type="GO" id="GO:0007155">
    <property type="term" value="P:cell adhesion"/>
    <property type="evidence" value="ECO:0007669"/>
    <property type="project" value="UniProtKB-KW"/>
</dbReference>
<sequence length="313" mass="30424">MHSGADGCSGPPRDAPRVIRKSEAGESEPMRQVAKKGLITMAAASGVLAVAGSYAHADSGAQGNAAHSPGVLAGNAAQIPVDIPVQACGNSANVVGLLNPAMGNTCVNGGGSRGERGQGANSRSGGGGAGAQGTAQGSPGAVSGNQVQAPVHAPVNACGNSVSVVGVGNAVNANGCAGEGGSTGDGTGTRTDHGSSPDTPAGQDPRPSDGRPGPRAPGGSASPAEDRAGEPAGPVTPDHRPHTTDTAGAVQERGPQLREEESTPRTQIVTPPRDEEHFLAQTGAGALGIALPASAGLLLGGAVLYRRARSARA</sequence>
<gene>
    <name evidence="11" type="ORF">OEIGOIKO_06699</name>
</gene>
<keyword evidence="6 7" id="KW-0034">Amyloid</keyword>
<comment type="caution">
    <text evidence="11">The sequence shown here is derived from an EMBL/GenBank/DDBJ whole genome shotgun (WGS) entry which is preliminary data.</text>
</comment>
<feature type="region of interest" description="Disordered" evidence="8">
    <location>
        <begin position="1"/>
        <end position="31"/>
    </location>
</feature>
<feature type="region of interest" description="Disordered" evidence="8">
    <location>
        <begin position="175"/>
        <end position="276"/>
    </location>
</feature>
<evidence type="ECO:0000256" key="7">
    <source>
        <dbReference type="PROSITE-ProRule" id="PRU01232"/>
    </source>
</evidence>
<keyword evidence="9" id="KW-0472">Membrane</keyword>
<feature type="compositionally biased region" description="Low complexity" evidence="8">
    <location>
        <begin position="132"/>
        <end position="141"/>
    </location>
</feature>
<keyword evidence="9" id="KW-0812">Transmembrane</keyword>
<keyword evidence="2" id="KW-0134">Cell wall</keyword>
<evidence type="ECO:0000256" key="1">
    <source>
        <dbReference type="ARBA" id="ARBA00004191"/>
    </source>
</evidence>
<evidence type="ECO:0000259" key="10">
    <source>
        <dbReference type="PROSITE" id="PS51884"/>
    </source>
</evidence>
<keyword evidence="5" id="KW-0130">Cell adhesion</keyword>
<organism evidence="11 12">
    <name type="scientific">Streptomyces chrestomyceticus JCM 4735</name>
    <dbReference type="NCBI Taxonomy" id="1306181"/>
    <lineage>
        <taxon>Bacteria</taxon>
        <taxon>Bacillati</taxon>
        <taxon>Actinomycetota</taxon>
        <taxon>Actinomycetes</taxon>
        <taxon>Kitasatosporales</taxon>
        <taxon>Streptomycetaceae</taxon>
        <taxon>Streptomyces</taxon>
    </lineage>
</organism>
<dbReference type="PROSITE" id="PS51884">
    <property type="entry name" value="CHAPLIN"/>
    <property type="match status" value="2"/>
</dbReference>
<name>A0A7U9L0R9_9ACTN</name>
<proteinExistence type="predicted"/>
<feature type="compositionally biased region" description="Low complexity" evidence="8">
    <location>
        <begin position="210"/>
        <end position="223"/>
    </location>
</feature>
<feature type="compositionally biased region" description="Gly residues" evidence="8">
    <location>
        <begin position="177"/>
        <end position="187"/>
    </location>
</feature>
<evidence type="ECO:0000313" key="11">
    <source>
        <dbReference type="EMBL" id="GCD38879.1"/>
    </source>
</evidence>
<feature type="domain" description="Chaplin" evidence="10">
    <location>
        <begin position="138"/>
        <end position="178"/>
    </location>
</feature>